<dbReference type="KEGG" id="palh:B1H58_02505"/>
<evidence type="ECO:0000313" key="3">
    <source>
        <dbReference type="Proteomes" id="UP000192900"/>
    </source>
</evidence>
<feature type="signal peptide" evidence="1">
    <location>
        <begin position="1"/>
        <end position="21"/>
    </location>
</feature>
<organism evidence="2 3">
    <name type="scientific">Pantoea alhagi</name>
    <dbReference type="NCBI Taxonomy" id="1891675"/>
    <lineage>
        <taxon>Bacteria</taxon>
        <taxon>Pseudomonadati</taxon>
        <taxon>Pseudomonadota</taxon>
        <taxon>Gammaproteobacteria</taxon>
        <taxon>Enterobacterales</taxon>
        <taxon>Erwiniaceae</taxon>
        <taxon>Pantoea</taxon>
    </lineage>
</organism>
<keyword evidence="1" id="KW-0732">Signal</keyword>
<keyword evidence="3" id="KW-1185">Reference proteome</keyword>
<evidence type="ECO:0000256" key="1">
    <source>
        <dbReference type="SAM" id="SignalP"/>
    </source>
</evidence>
<dbReference type="PROSITE" id="PS51257">
    <property type="entry name" value="PROKAR_LIPOPROTEIN"/>
    <property type="match status" value="1"/>
</dbReference>
<protein>
    <recommendedName>
        <fullName evidence="4">Lipoprotein</fullName>
    </recommendedName>
</protein>
<dbReference type="RefSeq" id="WP_157130139.1">
    <property type="nucleotide sequence ID" value="NZ_CP019706.1"/>
</dbReference>
<gene>
    <name evidence="2" type="ORF">B1H58_02505</name>
</gene>
<reference evidence="2 3" key="1">
    <citation type="submission" date="2017-02" db="EMBL/GenBank/DDBJ databases">
        <title>Complete genome sequence of the drought resistance-promoting endophyte Pantoea alhagi LTYR-11Z.</title>
        <authorList>
            <person name="Zhang L."/>
        </authorList>
    </citation>
    <scope>NUCLEOTIDE SEQUENCE [LARGE SCALE GENOMIC DNA]</scope>
    <source>
        <strain evidence="2 3">LTYR-11Z</strain>
    </source>
</reference>
<dbReference type="OrthoDB" id="9108475at2"/>
<name>A0A1W6B1M2_9GAMM</name>
<sequence length="126" mass="13500">MMKKIAISGLFLLMLSGCAAKEDPALVAAANAPLVCEGKSQCDLYWQKAQAWLATHSAWKIQTANDTVINTYNPAPNAATLGYQLVKNPMGGDRYEIIVQTSCGNMFGCIPSAPQQTAALKSYVKS</sequence>
<dbReference type="Proteomes" id="UP000192900">
    <property type="component" value="Chromosome"/>
</dbReference>
<feature type="chain" id="PRO_5010888665" description="Lipoprotein" evidence="1">
    <location>
        <begin position="22"/>
        <end position="126"/>
    </location>
</feature>
<evidence type="ECO:0000313" key="2">
    <source>
        <dbReference type="EMBL" id="ARJ40977.1"/>
    </source>
</evidence>
<evidence type="ECO:0008006" key="4">
    <source>
        <dbReference type="Google" id="ProtNLM"/>
    </source>
</evidence>
<proteinExistence type="predicted"/>
<accession>A0A1W6B1M2</accession>
<dbReference type="STRING" id="1891675.B1H58_02505"/>
<dbReference type="AlphaFoldDB" id="A0A1W6B1M2"/>
<dbReference type="EMBL" id="CP019706">
    <property type="protein sequence ID" value="ARJ40977.1"/>
    <property type="molecule type" value="Genomic_DNA"/>
</dbReference>